<dbReference type="InterPro" id="IPR014776">
    <property type="entry name" value="4pyrrole_Mease_sub2"/>
</dbReference>
<keyword evidence="7" id="KW-0560">Oxidoreductase</keyword>
<dbReference type="InterPro" id="IPR036291">
    <property type="entry name" value="NAD(P)-bd_dom_sf"/>
</dbReference>
<dbReference type="RefSeq" id="WP_093915264.1">
    <property type="nucleotide sequence ID" value="NZ_FPAJ01000001.1"/>
</dbReference>
<dbReference type="SUPFAM" id="SSF53790">
    <property type="entry name" value="Tetrapyrrole methylase"/>
    <property type="match status" value="1"/>
</dbReference>
<dbReference type="PROSITE" id="PS00839">
    <property type="entry name" value="SUMT_1"/>
    <property type="match status" value="1"/>
</dbReference>
<dbReference type="InterPro" id="IPR003043">
    <property type="entry name" value="Uropor_MeTrfase_CS"/>
</dbReference>
<evidence type="ECO:0000256" key="1">
    <source>
        <dbReference type="ARBA" id="ARBA00005010"/>
    </source>
</evidence>
<protein>
    <submittedName>
        <fullName evidence="17">Uroporphyrin-III C-methyltransferase / precorrin-2 dehydrogenase / sirohydrochlorin ferrochelatase</fullName>
    </submittedName>
</protein>
<keyword evidence="11" id="KW-0511">Multifunctional enzyme</keyword>
<dbReference type="Gene3D" id="1.10.8.210">
    <property type="entry name" value="Sirohaem synthase, dimerisation domain"/>
    <property type="match status" value="1"/>
</dbReference>
<dbReference type="NCBIfam" id="NF004790">
    <property type="entry name" value="PRK06136.1"/>
    <property type="match status" value="1"/>
</dbReference>
<dbReference type="GO" id="GO:0019354">
    <property type="term" value="P:siroheme biosynthetic process"/>
    <property type="evidence" value="ECO:0007669"/>
    <property type="project" value="UniProtKB-UniPathway"/>
</dbReference>
<name>A0A1I6QZ82_9RHOB</name>
<feature type="domain" description="Sirohaem synthase dimerisation" evidence="16">
    <location>
        <begin position="150"/>
        <end position="206"/>
    </location>
</feature>
<dbReference type="GO" id="GO:0043115">
    <property type="term" value="F:precorrin-2 dehydrogenase activity"/>
    <property type="evidence" value="ECO:0007669"/>
    <property type="project" value="UniProtKB-EC"/>
</dbReference>
<dbReference type="InterPro" id="IPR019478">
    <property type="entry name" value="Sirohaem_synthase_dimer_dom"/>
</dbReference>
<dbReference type="Gene3D" id="3.30.160.110">
    <property type="entry name" value="Siroheme synthase, domain 2"/>
    <property type="match status" value="1"/>
</dbReference>
<dbReference type="InterPro" id="IPR006366">
    <property type="entry name" value="CobA/CysG_C"/>
</dbReference>
<dbReference type="InterPro" id="IPR050161">
    <property type="entry name" value="Siro_Cobalamin_biosynth"/>
</dbReference>
<dbReference type="Gene3D" id="3.40.50.720">
    <property type="entry name" value="NAD(P)-binding Rossmann-like Domain"/>
    <property type="match status" value="1"/>
</dbReference>
<evidence type="ECO:0000259" key="15">
    <source>
        <dbReference type="Pfam" id="PF00590"/>
    </source>
</evidence>
<comment type="similarity">
    <text evidence="2">Belongs to the precorrin methyltransferase family.</text>
</comment>
<dbReference type="UniPathway" id="UPA00262">
    <property type="reaction ID" value="UER00211"/>
</dbReference>
<dbReference type="PIRSF" id="PIRSF036426">
    <property type="entry name" value="Sirohaem_synth"/>
    <property type="match status" value="1"/>
</dbReference>
<evidence type="ECO:0000256" key="3">
    <source>
        <dbReference type="ARBA" id="ARBA00022573"/>
    </source>
</evidence>
<evidence type="ECO:0000256" key="12">
    <source>
        <dbReference type="ARBA" id="ARBA00025705"/>
    </source>
</evidence>
<organism evidence="17 18">
    <name type="scientific">Sulfitobacter marinus</name>
    <dbReference type="NCBI Taxonomy" id="394264"/>
    <lineage>
        <taxon>Bacteria</taxon>
        <taxon>Pseudomonadati</taxon>
        <taxon>Pseudomonadota</taxon>
        <taxon>Alphaproteobacteria</taxon>
        <taxon>Rhodobacterales</taxon>
        <taxon>Roseobacteraceae</taxon>
        <taxon>Sulfitobacter</taxon>
    </lineage>
</organism>
<comment type="pathway">
    <text evidence="1">Porphyrin-containing compound metabolism; siroheme biosynthesis; sirohydrochlorin from precorrin-2: step 1/1.</text>
</comment>
<dbReference type="InterPro" id="IPR035996">
    <property type="entry name" value="4pyrrol_Methylase_sf"/>
</dbReference>
<evidence type="ECO:0000256" key="6">
    <source>
        <dbReference type="ARBA" id="ARBA00022691"/>
    </source>
</evidence>
<dbReference type="SUPFAM" id="SSF51735">
    <property type="entry name" value="NAD(P)-binding Rossmann-fold domains"/>
    <property type="match status" value="1"/>
</dbReference>
<sequence>MKTFPMFIKMAGRRVVIVGGGEQAAQKTRLMLKTDAQIVVLSDMLDDELAALAASGRITQQRGTISTRDFEQTALVFIATGCPGADSALHGVAKAAGATVNVVDQPALCDAITPSIVDRDPVVVAIGTEGTAPVLARQIKTQVEQMLEPNLGDLAALAGRLRASAAQRLAPRLRRDLWRWVFGDAPRRKYTSGGVREAAQMIKQAIATGDFEHDTGGSVALVGAGPGAKDLITLRGVQRLQEADVIYYDRLVDPEILELARRDAQRVYVGKRPGCHSWPQEKITQTMLASAKSGARVVRLKCGDPGVFARSLEEIDALRDADIPFEIVPGVTAACGAAAAVGQTLTEREAIDTLILTTGHFTDGSAIPNAVKNLSPGSCVALYMAVAAAPAISTYLSARHAADQISVTIVAHAQTDRQIVATCDVASLPATLAQHGIKNTATLLLKLRKNTVPVNSAVPPHTAKTAAFRVAEGAMAHVTP</sequence>
<dbReference type="Gene3D" id="3.30.950.10">
    <property type="entry name" value="Methyltransferase, Cobalt-precorrin-4 Transmethylase, Domain 2"/>
    <property type="match status" value="1"/>
</dbReference>
<evidence type="ECO:0000256" key="14">
    <source>
        <dbReference type="PIRSR" id="PIRSR036426-1"/>
    </source>
</evidence>
<gene>
    <name evidence="17" type="ORF">SAMN04488040_1105</name>
</gene>
<dbReference type="Pfam" id="PF00590">
    <property type="entry name" value="TP_methylase"/>
    <property type="match status" value="1"/>
</dbReference>
<keyword evidence="6" id="KW-0949">S-adenosyl-L-methionine</keyword>
<reference evidence="18" key="1">
    <citation type="submission" date="2016-10" db="EMBL/GenBank/DDBJ databases">
        <authorList>
            <person name="Varghese N."/>
            <person name="Submissions S."/>
        </authorList>
    </citation>
    <scope>NUCLEOTIDE SEQUENCE [LARGE SCALE GENOMIC DNA]</scope>
    <source>
        <strain evidence="18">DSM 23422</strain>
    </source>
</reference>
<evidence type="ECO:0000256" key="8">
    <source>
        <dbReference type="ARBA" id="ARBA00023027"/>
    </source>
</evidence>
<dbReference type="Gene3D" id="3.40.1010.10">
    <property type="entry name" value="Cobalt-precorrin-4 Transmethylase, Domain 1"/>
    <property type="match status" value="1"/>
</dbReference>
<evidence type="ECO:0000313" key="17">
    <source>
        <dbReference type="EMBL" id="SFS57712.1"/>
    </source>
</evidence>
<evidence type="ECO:0000256" key="4">
    <source>
        <dbReference type="ARBA" id="ARBA00022603"/>
    </source>
</evidence>
<evidence type="ECO:0000256" key="10">
    <source>
        <dbReference type="ARBA" id="ARBA00023244"/>
    </source>
</evidence>
<dbReference type="PANTHER" id="PTHR45790:SF1">
    <property type="entry name" value="SIROHEME SYNTHASE"/>
    <property type="match status" value="1"/>
</dbReference>
<dbReference type="PANTHER" id="PTHR45790">
    <property type="entry name" value="SIROHEME SYNTHASE-RELATED"/>
    <property type="match status" value="1"/>
</dbReference>
<dbReference type="SUPFAM" id="SSF75615">
    <property type="entry name" value="Siroheme synthase middle domains-like"/>
    <property type="match status" value="1"/>
</dbReference>
<dbReference type="Proteomes" id="UP000199239">
    <property type="component" value="Unassembled WGS sequence"/>
</dbReference>
<evidence type="ECO:0000256" key="11">
    <source>
        <dbReference type="ARBA" id="ARBA00023268"/>
    </source>
</evidence>
<dbReference type="GO" id="GO:0009236">
    <property type="term" value="P:cobalamin biosynthetic process"/>
    <property type="evidence" value="ECO:0007669"/>
    <property type="project" value="UniProtKB-KW"/>
</dbReference>
<dbReference type="NCBIfam" id="TIGR01469">
    <property type="entry name" value="cobA_cysG_Cterm"/>
    <property type="match status" value="1"/>
</dbReference>
<feature type="domain" description="Tetrapyrrole methylase" evidence="15">
    <location>
        <begin position="219"/>
        <end position="428"/>
    </location>
</feature>
<dbReference type="EMBL" id="FPAJ01000001">
    <property type="protein sequence ID" value="SFS57712.1"/>
    <property type="molecule type" value="Genomic_DNA"/>
</dbReference>
<feature type="active site" description="Proton donor" evidence="14">
    <location>
        <position position="271"/>
    </location>
</feature>
<dbReference type="FunFam" id="3.40.1010.10:FF:000001">
    <property type="entry name" value="Siroheme synthase"/>
    <property type="match status" value="1"/>
</dbReference>
<keyword evidence="10" id="KW-0627">Porphyrin biosynthesis</keyword>
<comment type="pathway">
    <text evidence="12">Porphyrin-containing compound metabolism; siroheme biosynthesis; precorrin-2 from uroporphyrinogen III: step 1/1.</text>
</comment>
<keyword evidence="8" id="KW-0520">NAD</keyword>
<dbReference type="GO" id="GO:0004851">
    <property type="term" value="F:uroporphyrin-III C-methyltransferase activity"/>
    <property type="evidence" value="ECO:0007669"/>
    <property type="project" value="InterPro"/>
</dbReference>
<proteinExistence type="inferred from homology"/>
<dbReference type="InterPro" id="IPR014777">
    <property type="entry name" value="4pyrrole_Mease_sub1"/>
</dbReference>
<dbReference type="NCBIfam" id="TIGR01470">
    <property type="entry name" value="cysG_Nterm"/>
    <property type="match status" value="1"/>
</dbReference>
<keyword evidence="18" id="KW-1185">Reference proteome</keyword>
<dbReference type="GO" id="GO:0032259">
    <property type="term" value="P:methylation"/>
    <property type="evidence" value="ECO:0007669"/>
    <property type="project" value="UniProtKB-KW"/>
</dbReference>
<evidence type="ECO:0000259" key="16">
    <source>
        <dbReference type="Pfam" id="PF10414"/>
    </source>
</evidence>
<keyword evidence="9" id="KW-0456">Lyase</keyword>
<keyword evidence="4 17" id="KW-0489">Methyltransferase</keyword>
<dbReference type="InterPro" id="IPR037115">
    <property type="entry name" value="Sirohaem_synt_dimer_dom_sf"/>
</dbReference>
<dbReference type="Pfam" id="PF10414">
    <property type="entry name" value="CysG_dimeriser"/>
    <property type="match status" value="1"/>
</dbReference>
<dbReference type="Pfam" id="PF13241">
    <property type="entry name" value="NAD_binding_7"/>
    <property type="match status" value="1"/>
</dbReference>
<evidence type="ECO:0000256" key="2">
    <source>
        <dbReference type="ARBA" id="ARBA00005879"/>
    </source>
</evidence>
<dbReference type="NCBIfam" id="NF007922">
    <property type="entry name" value="PRK10637.1"/>
    <property type="match status" value="1"/>
</dbReference>
<evidence type="ECO:0000256" key="9">
    <source>
        <dbReference type="ARBA" id="ARBA00023239"/>
    </source>
</evidence>
<keyword evidence="3" id="KW-0169">Cobalamin biosynthesis</keyword>
<feature type="active site" description="Proton acceptor" evidence="14">
    <location>
        <position position="249"/>
    </location>
</feature>
<dbReference type="InterPro" id="IPR012409">
    <property type="entry name" value="Sirohaem_synth"/>
</dbReference>
<dbReference type="OrthoDB" id="9815856at2"/>
<dbReference type="CDD" id="cd11642">
    <property type="entry name" value="SUMT"/>
    <property type="match status" value="1"/>
</dbReference>
<evidence type="ECO:0000256" key="5">
    <source>
        <dbReference type="ARBA" id="ARBA00022679"/>
    </source>
</evidence>
<dbReference type="AlphaFoldDB" id="A0A1I6QZ82"/>
<comment type="catalytic activity">
    <reaction evidence="13">
        <text>precorrin-2 + NAD(+) = sirohydrochlorin + NADH + 2 H(+)</text>
        <dbReference type="Rhea" id="RHEA:15613"/>
        <dbReference type="ChEBI" id="CHEBI:15378"/>
        <dbReference type="ChEBI" id="CHEBI:57540"/>
        <dbReference type="ChEBI" id="CHEBI:57945"/>
        <dbReference type="ChEBI" id="CHEBI:58351"/>
        <dbReference type="ChEBI" id="CHEBI:58827"/>
        <dbReference type="EC" id="1.3.1.76"/>
    </reaction>
</comment>
<evidence type="ECO:0000313" key="18">
    <source>
        <dbReference type="Proteomes" id="UP000199239"/>
    </source>
</evidence>
<keyword evidence="5 17" id="KW-0808">Transferase</keyword>
<evidence type="ECO:0000256" key="7">
    <source>
        <dbReference type="ARBA" id="ARBA00023002"/>
    </source>
</evidence>
<dbReference type="GO" id="GO:0051266">
    <property type="term" value="F:sirohydrochlorin ferrochelatase activity"/>
    <property type="evidence" value="ECO:0007669"/>
    <property type="project" value="InterPro"/>
</dbReference>
<accession>A0A1I6QZ82</accession>
<dbReference type="GO" id="GO:0051287">
    <property type="term" value="F:NAD binding"/>
    <property type="evidence" value="ECO:0007669"/>
    <property type="project" value="InterPro"/>
</dbReference>
<dbReference type="STRING" id="394264.SAMN04488040_1105"/>
<evidence type="ECO:0000256" key="13">
    <source>
        <dbReference type="ARBA" id="ARBA00047561"/>
    </source>
</evidence>
<dbReference type="InterPro" id="IPR000878">
    <property type="entry name" value="4pyrrol_Mease"/>
</dbReference>
<dbReference type="InterPro" id="IPR006367">
    <property type="entry name" value="Sirohaem_synthase_N"/>
</dbReference>